<dbReference type="InterPro" id="IPR013216">
    <property type="entry name" value="Methyltransf_11"/>
</dbReference>
<dbReference type="InterPro" id="IPR029063">
    <property type="entry name" value="SAM-dependent_MTases_sf"/>
</dbReference>
<evidence type="ECO:0000259" key="4">
    <source>
        <dbReference type="Pfam" id="PF08241"/>
    </source>
</evidence>
<reference evidence="6" key="1">
    <citation type="journal article" date="2019" name="Int. J. Syst. Evol. Microbiol.">
        <title>The Global Catalogue of Microorganisms (GCM) 10K type strain sequencing project: providing services to taxonomists for standard genome sequencing and annotation.</title>
        <authorList>
            <consortium name="The Broad Institute Genomics Platform"/>
            <consortium name="The Broad Institute Genome Sequencing Center for Infectious Disease"/>
            <person name="Wu L."/>
            <person name="Ma J."/>
        </authorList>
    </citation>
    <scope>NUCLEOTIDE SEQUENCE [LARGE SCALE GENOMIC DNA]</scope>
    <source>
        <strain evidence="6">CCUG 59778</strain>
    </source>
</reference>
<comment type="caution">
    <text evidence="5">The sequence shown here is derived from an EMBL/GenBank/DDBJ whole genome shotgun (WGS) entry which is preliminary data.</text>
</comment>
<dbReference type="RefSeq" id="WP_378248343.1">
    <property type="nucleotide sequence ID" value="NZ_JBHSKF010000006.1"/>
</dbReference>
<name>A0ABW0EM45_9PSEU</name>
<dbReference type="EMBL" id="JBHSKF010000006">
    <property type="protein sequence ID" value="MFC5288497.1"/>
    <property type="molecule type" value="Genomic_DNA"/>
</dbReference>
<dbReference type="CDD" id="cd02440">
    <property type="entry name" value="AdoMet_MTases"/>
    <property type="match status" value="1"/>
</dbReference>
<evidence type="ECO:0000256" key="2">
    <source>
        <dbReference type="ARBA" id="ARBA00022679"/>
    </source>
</evidence>
<protein>
    <submittedName>
        <fullName evidence="5">Class I SAM-dependent methyltransferase</fullName>
        <ecNumber evidence="5">2.1.1.-</ecNumber>
    </submittedName>
</protein>
<organism evidence="5 6">
    <name type="scientific">Actinokineospora guangxiensis</name>
    <dbReference type="NCBI Taxonomy" id="1490288"/>
    <lineage>
        <taxon>Bacteria</taxon>
        <taxon>Bacillati</taxon>
        <taxon>Actinomycetota</taxon>
        <taxon>Actinomycetes</taxon>
        <taxon>Pseudonocardiales</taxon>
        <taxon>Pseudonocardiaceae</taxon>
        <taxon>Actinokineospora</taxon>
    </lineage>
</organism>
<evidence type="ECO:0000256" key="3">
    <source>
        <dbReference type="ARBA" id="ARBA00022691"/>
    </source>
</evidence>
<accession>A0ABW0EM45</accession>
<dbReference type="Pfam" id="PF08241">
    <property type="entry name" value="Methyltransf_11"/>
    <property type="match status" value="1"/>
</dbReference>
<proteinExistence type="predicted"/>
<evidence type="ECO:0000256" key="1">
    <source>
        <dbReference type="ARBA" id="ARBA00022603"/>
    </source>
</evidence>
<evidence type="ECO:0000313" key="6">
    <source>
        <dbReference type="Proteomes" id="UP001596157"/>
    </source>
</evidence>
<evidence type="ECO:0000313" key="5">
    <source>
        <dbReference type="EMBL" id="MFC5288497.1"/>
    </source>
</evidence>
<keyword evidence="3" id="KW-0949">S-adenosyl-L-methionine</keyword>
<dbReference type="GO" id="GO:0032259">
    <property type="term" value="P:methylation"/>
    <property type="evidence" value="ECO:0007669"/>
    <property type="project" value="UniProtKB-KW"/>
</dbReference>
<dbReference type="PANTHER" id="PTHR43464">
    <property type="entry name" value="METHYLTRANSFERASE"/>
    <property type="match status" value="1"/>
</dbReference>
<keyword evidence="2 5" id="KW-0808">Transferase</keyword>
<dbReference type="PANTHER" id="PTHR43464:SF19">
    <property type="entry name" value="UBIQUINONE BIOSYNTHESIS O-METHYLTRANSFERASE, MITOCHONDRIAL"/>
    <property type="match status" value="1"/>
</dbReference>
<dbReference type="Gene3D" id="3.40.50.150">
    <property type="entry name" value="Vaccinia Virus protein VP39"/>
    <property type="match status" value="1"/>
</dbReference>
<dbReference type="Proteomes" id="UP001596157">
    <property type="component" value="Unassembled WGS sequence"/>
</dbReference>
<keyword evidence="6" id="KW-1185">Reference proteome</keyword>
<dbReference type="SUPFAM" id="SSF53335">
    <property type="entry name" value="S-adenosyl-L-methionine-dependent methyltransferases"/>
    <property type="match status" value="1"/>
</dbReference>
<dbReference type="EC" id="2.1.1.-" evidence="5"/>
<sequence>MITALPSGIPTIDAYEQLGRSPDFARIAEFSDAFLAANRDALRGYRRRWVADPLRQWSRRWEYPFTLGGLSDHFGDRRFTVLDAGSGATFLPFLVADRMRAEVHCCDHDTDLAEVFDRVNQRCAAPVTFAAADLRDLPYEPASFDAVYCVSVLEHTDRRGDIVRELHRVLRPGGLLLLTFDLPTAPPDDDPEHIAMISALDGLFDSDSPLDAHREAGRPGTLTTAYAASVDRRLLPWRHPTLYRLSCLISGHGWISWPPGLTVACLRLTKRGRP</sequence>
<keyword evidence="1 5" id="KW-0489">Methyltransferase</keyword>
<gene>
    <name evidence="5" type="ORF">ACFPM7_15660</name>
</gene>
<dbReference type="GO" id="GO:0008168">
    <property type="term" value="F:methyltransferase activity"/>
    <property type="evidence" value="ECO:0007669"/>
    <property type="project" value="UniProtKB-KW"/>
</dbReference>
<feature type="domain" description="Methyltransferase type 11" evidence="4">
    <location>
        <begin position="82"/>
        <end position="177"/>
    </location>
</feature>